<name>F5R743_METUF</name>
<sequence>MTSQTESTCFGIDVSKRWLDIAEHGRSPVLRIDNTAAAIRGWLRTLPPGAVRFACESTGTYHRLLVRLLIGAGHQVYLIDGYSLSRYRDTLGQRAKTDRHDAGLIARYLAHEGARLRAFSLPPRAVTELRALLRRRATLVRSLGRIRQSMEELPGFAREVRAVTERIQALIKRLEQRIAALIGASGWSDPYRRILKVEGIGALTAAGLCATFHRARFSGGDAFIAFLGLDVTVRQSGTQRGRGALSKKGDAEMRRLLYNAAMAASRSSTWQPFYQRLLQRGFSRTQALVALARKLARVAFSLMKNASNYVPKQHENACVGT</sequence>
<proteinExistence type="predicted"/>
<dbReference type="InterPro" id="IPR002525">
    <property type="entry name" value="Transp_IS110-like_N"/>
</dbReference>
<gene>
    <name evidence="3" type="ORF">METUNv1_00019</name>
</gene>
<dbReference type="PANTHER" id="PTHR33055">
    <property type="entry name" value="TRANSPOSASE FOR INSERTION SEQUENCE ELEMENT IS1111A"/>
    <property type="match status" value="1"/>
</dbReference>
<dbReference type="NCBIfam" id="NF033542">
    <property type="entry name" value="transpos_IS110"/>
    <property type="match status" value="1"/>
</dbReference>
<dbReference type="Pfam" id="PF02371">
    <property type="entry name" value="Transposase_20"/>
    <property type="match status" value="1"/>
</dbReference>
<comment type="caution">
    <text evidence="3">The sequence shown here is derived from an EMBL/GenBank/DDBJ whole genome shotgun (WGS) entry which is preliminary data.</text>
</comment>
<dbReference type="AlphaFoldDB" id="F5R743"/>
<reference evidence="3 4" key="1">
    <citation type="journal article" date="2011" name="J. Bacteriol.">
        <title>Genome sequence of Methyloversatilis universalis FAM5T, a methylotrophic representative of the order Rhodocyclales.</title>
        <authorList>
            <person name="Kittichotirat W."/>
            <person name="Good N.M."/>
            <person name="Hall R."/>
            <person name="Bringel F."/>
            <person name="Lajus A."/>
            <person name="Medigue C."/>
            <person name="Smalley N.E."/>
            <person name="Beck D."/>
            <person name="Bumgarner R."/>
            <person name="Vuilleumier S."/>
            <person name="Kalyuzhnaya M.G."/>
        </authorList>
    </citation>
    <scope>NUCLEOTIDE SEQUENCE [LARGE SCALE GENOMIC DNA]</scope>
    <source>
        <strain evidence="4">ATCC BAA-1314 / JCM 13912 / FAM5</strain>
    </source>
</reference>
<organism evidence="3 4">
    <name type="scientific">Methyloversatilis universalis (strain ATCC BAA-1314 / DSM 25237 / JCM 13912 / CCUG 52030 / FAM5)</name>
    <dbReference type="NCBI Taxonomy" id="1000565"/>
    <lineage>
        <taxon>Bacteria</taxon>
        <taxon>Pseudomonadati</taxon>
        <taxon>Pseudomonadota</taxon>
        <taxon>Betaproteobacteria</taxon>
        <taxon>Nitrosomonadales</taxon>
        <taxon>Sterolibacteriaceae</taxon>
        <taxon>Methyloversatilis</taxon>
    </lineage>
</organism>
<dbReference type="PANTHER" id="PTHR33055:SF13">
    <property type="entry name" value="TRANSPOSASE"/>
    <property type="match status" value="1"/>
</dbReference>
<feature type="domain" description="Transposase IS110-like N-terminal" evidence="1">
    <location>
        <begin position="11"/>
        <end position="150"/>
    </location>
</feature>
<protein>
    <submittedName>
        <fullName evidence="3">Transposase</fullName>
    </submittedName>
</protein>
<dbReference type="InterPro" id="IPR003346">
    <property type="entry name" value="Transposase_20"/>
</dbReference>
<dbReference type="Pfam" id="PF01548">
    <property type="entry name" value="DEDD_Tnp_IS110"/>
    <property type="match status" value="1"/>
</dbReference>
<dbReference type="GO" id="GO:0006313">
    <property type="term" value="P:DNA transposition"/>
    <property type="evidence" value="ECO:0007669"/>
    <property type="project" value="InterPro"/>
</dbReference>
<evidence type="ECO:0000313" key="4">
    <source>
        <dbReference type="Proteomes" id="UP000005019"/>
    </source>
</evidence>
<dbReference type="Proteomes" id="UP000005019">
    <property type="component" value="Unassembled WGS sequence"/>
</dbReference>
<dbReference type="GO" id="GO:0003677">
    <property type="term" value="F:DNA binding"/>
    <property type="evidence" value="ECO:0007669"/>
    <property type="project" value="InterPro"/>
</dbReference>
<feature type="domain" description="Transposase IS116/IS110/IS902 C-terminal" evidence="2">
    <location>
        <begin position="192"/>
        <end position="274"/>
    </location>
</feature>
<evidence type="ECO:0000259" key="1">
    <source>
        <dbReference type="Pfam" id="PF01548"/>
    </source>
</evidence>
<dbReference type="eggNOG" id="COG3547">
    <property type="taxonomic scope" value="Bacteria"/>
</dbReference>
<keyword evidence="4" id="KW-1185">Reference proteome</keyword>
<dbReference type="InterPro" id="IPR047650">
    <property type="entry name" value="Transpos_IS110"/>
</dbReference>
<evidence type="ECO:0000259" key="2">
    <source>
        <dbReference type="Pfam" id="PF02371"/>
    </source>
</evidence>
<dbReference type="GO" id="GO:0004803">
    <property type="term" value="F:transposase activity"/>
    <property type="evidence" value="ECO:0007669"/>
    <property type="project" value="InterPro"/>
</dbReference>
<accession>F5R743</accession>
<evidence type="ECO:0000313" key="3">
    <source>
        <dbReference type="EMBL" id="EGK73633.1"/>
    </source>
</evidence>
<dbReference type="EMBL" id="AFHG01000020">
    <property type="protein sequence ID" value="EGK73633.1"/>
    <property type="molecule type" value="Genomic_DNA"/>
</dbReference>